<sequence>MKWTEDETIQVIDAFQTDIHPKDIAKIHKRKVTAIIAKLESKGLIDPDERESYL</sequence>
<protein>
    <recommendedName>
        <fullName evidence="3">MarR family transcriptional regulator</fullName>
    </recommendedName>
</protein>
<dbReference type="Proteomes" id="UP000031670">
    <property type="component" value="Unassembled WGS sequence"/>
</dbReference>
<gene>
    <name evidence="1" type="ORF">JCM19232_4966</name>
</gene>
<organism evidence="1 2">
    <name type="scientific">Vibrio ishigakensis</name>
    <dbReference type="NCBI Taxonomy" id="1481914"/>
    <lineage>
        <taxon>Bacteria</taxon>
        <taxon>Pseudomonadati</taxon>
        <taxon>Pseudomonadota</taxon>
        <taxon>Gammaproteobacteria</taxon>
        <taxon>Vibrionales</taxon>
        <taxon>Vibrionaceae</taxon>
        <taxon>Vibrio</taxon>
    </lineage>
</organism>
<dbReference type="EMBL" id="BBSA01000020">
    <property type="protein sequence ID" value="GAM65466.1"/>
    <property type="molecule type" value="Genomic_DNA"/>
</dbReference>
<evidence type="ECO:0000313" key="2">
    <source>
        <dbReference type="Proteomes" id="UP000031670"/>
    </source>
</evidence>
<proteinExistence type="predicted"/>
<evidence type="ECO:0000313" key="1">
    <source>
        <dbReference type="EMBL" id="GAM65466.1"/>
    </source>
</evidence>
<reference evidence="1 2" key="2">
    <citation type="submission" date="2015-01" db="EMBL/GenBank/DDBJ databases">
        <authorList>
            <consortium name="NBRP consortium"/>
            <person name="Sawabe T."/>
            <person name="Meirelles P."/>
            <person name="Feng G."/>
            <person name="Sayaka M."/>
            <person name="Hattori M."/>
            <person name="Ohkuma M."/>
        </authorList>
    </citation>
    <scope>NUCLEOTIDE SEQUENCE [LARGE SCALE GENOMIC DNA]</scope>
    <source>
        <strain evidence="1 2">JCM19232</strain>
    </source>
</reference>
<dbReference type="AlphaFoldDB" id="A0A0B8PGN2"/>
<accession>A0A0B8PGN2</accession>
<reference evidence="1 2" key="1">
    <citation type="submission" date="2015-01" db="EMBL/GenBank/DDBJ databases">
        <title>Vibrio sp. C5 JCM 19232 whole genome shotgun sequence.</title>
        <authorList>
            <person name="Sawabe T."/>
            <person name="Meirelles P."/>
            <person name="Feng G."/>
            <person name="Sayaka M."/>
            <person name="Hattori M."/>
            <person name="Ohkuma M."/>
        </authorList>
    </citation>
    <scope>NUCLEOTIDE SEQUENCE [LARGE SCALE GENOMIC DNA]</scope>
    <source>
        <strain evidence="1 2">JCM19232</strain>
    </source>
</reference>
<name>A0A0B8PGN2_9VIBR</name>
<comment type="caution">
    <text evidence="1">The sequence shown here is derived from an EMBL/GenBank/DDBJ whole genome shotgun (WGS) entry which is preliminary data.</text>
</comment>
<evidence type="ECO:0008006" key="3">
    <source>
        <dbReference type="Google" id="ProtNLM"/>
    </source>
</evidence>